<protein>
    <submittedName>
        <fullName evidence="2">Uncharacterized protein</fullName>
    </submittedName>
</protein>
<evidence type="ECO:0000313" key="4">
    <source>
        <dbReference type="Proteomes" id="UP000629596"/>
    </source>
</evidence>
<keyword evidence="4" id="KW-1185">Reference proteome</keyword>
<reference evidence="2 3" key="1">
    <citation type="submission" date="2018-07" db="EMBL/GenBank/DDBJ databases">
        <title>Parabacteroides acidifaciens nov. sp., isolated from human feces.</title>
        <authorList>
            <person name="Wang Y.J."/>
        </authorList>
    </citation>
    <scope>NUCLEOTIDE SEQUENCE [LARGE SCALE GENOMIC DNA]</scope>
    <source>
        <strain evidence="2 3">426-9</strain>
    </source>
</reference>
<dbReference type="EMBL" id="JACRTI010000004">
    <property type="protein sequence ID" value="MBC8600640.1"/>
    <property type="molecule type" value="Genomic_DNA"/>
</dbReference>
<dbReference type="EMBL" id="QREV01000004">
    <property type="protein sequence ID" value="RDU50642.1"/>
    <property type="molecule type" value="Genomic_DNA"/>
</dbReference>
<sequence length="70" mass="8250">MARTVNYPKRAEKIKEMIDDLVNEMGHSSRSRMMRKDKIKLIDIDFDNVDVVTLMQVQARISRIILEKSK</sequence>
<comment type="caution">
    <text evidence="2">The sequence shown here is derived from an EMBL/GenBank/DDBJ whole genome shotgun (WGS) entry which is preliminary data.</text>
</comment>
<evidence type="ECO:0000313" key="2">
    <source>
        <dbReference type="EMBL" id="RDU50642.1"/>
    </source>
</evidence>
<proteinExistence type="predicted"/>
<name>A0A3D8HIU3_9BACT</name>
<reference evidence="1 4" key="2">
    <citation type="submission" date="2020-08" db="EMBL/GenBank/DDBJ databases">
        <title>Genome public.</title>
        <authorList>
            <person name="Liu C."/>
            <person name="Sun Q."/>
        </authorList>
    </citation>
    <scope>NUCLEOTIDE SEQUENCE [LARGE SCALE GENOMIC DNA]</scope>
    <source>
        <strain evidence="1 4">426_9</strain>
    </source>
</reference>
<dbReference type="RefSeq" id="WP_115498162.1">
    <property type="nucleotide sequence ID" value="NZ_JACRTI010000004.1"/>
</dbReference>
<organism evidence="2 3">
    <name type="scientific">Parabacteroides acidifaciens</name>
    <dbReference type="NCBI Taxonomy" id="2290935"/>
    <lineage>
        <taxon>Bacteria</taxon>
        <taxon>Pseudomonadati</taxon>
        <taxon>Bacteroidota</taxon>
        <taxon>Bacteroidia</taxon>
        <taxon>Bacteroidales</taxon>
        <taxon>Tannerellaceae</taxon>
        <taxon>Parabacteroides</taxon>
    </lineage>
</organism>
<dbReference type="Proteomes" id="UP000629596">
    <property type="component" value="Unassembled WGS sequence"/>
</dbReference>
<evidence type="ECO:0000313" key="1">
    <source>
        <dbReference type="EMBL" id="MBC8600640.1"/>
    </source>
</evidence>
<evidence type="ECO:0000313" key="3">
    <source>
        <dbReference type="Proteomes" id="UP000256321"/>
    </source>
</evidence>
<dbReference type="Proteomes" id="UP000256321">
    <property type="component" value="Unassembled WGS sequence"/>
</dbReference>
<gene>
    <name evidence="2" type="ORF">DWU89_02825</name>
    <name evidence="1" type="ORF">H8784_02775</name>
</gene>
<dbReference type="AlphaFoldDB" id="A0A3D8HIU3"/>
<accession>A0A3D8HIU3</accession>